<dbReference type="InterPro" id="IPR000009">
    <property type="entry name" value="PP2A_PR55"/>
</dbReference>
<dbReference type="GO" id="GO:0019888">
    <property type="term" value="F:protein phosphatase regulator activity"/>
    <property type="evidence" value="ECO:0007669"/>
    <property type="project" value="InterPro"/>
</dbReference>
<dbReference type="InterPro" id="IPR001680">
    <property type="entry name" value="WD40_rpt"/>
</dbReference>
<keyword evidence="3 4" id="KW-0677">Repeat</keyword>
<dbReference type="PROSITE" id="PS01024">
    <property type="entry name" value="PR55_1"/>
    <property type="match status" value="1"/>
</dbReference>
<proteinExistence type="inferred from homology"/>
<feature type="non-terminal residue" evidence="6">
    <location>
        <position position="414"/>
    </location>
</feature>
<dbReference type="FunFam" id="2.130.10.10:FF:001892">
    <property type="entry name" value="Serine/threonine-protein phosphatase 2A 55 kDa regulatory subunit B"/>
    <property type="match status" value="1"/>
</dbReference>
<dbReference type="Proteomes" id="UP000053605">
    <property type="component" value="Unassembled WGS sequence"/>
</dbReference>
<feature type="non-terminal residue" evidence="6">
    <location>
        <position position="1"/>
    </location>
</feature>
<evidence type="ECO:0000256" key="4">
    <source>
        <dbReference type="RuleBase" id="RU331113"/>
    </source>
</evidence>
<reference evidence="6 7" key="1">
    <citation type="submission" date="2014-04" db="EMBL/GenBank/DDBJ databases">
        <title>Genome evolution of avian class.</title>
        <authorList>
            <person name="Zhang G."/>
            <person name="Li C."/>
        </authorList>
    </citation>
    <scope>NUCLEOTIDE SEQUENCE [LARGE SCALE GENOMIC DNA]</scope>
    <source>
        <strain evidence="6">BGI_N306</strain>
    </source>
</reference>
<evidence type="ECO:0000256" key="1">
    <source>
        <dbReference type="ARBA" id="ARBA00008259"/>
    </source>
</evidence>
<dbReference type="InterPro" id="IPR018067">
    <property type="entry name" value="PP2A_PR55_CS"/>
</dbReference>
<gene>
    <name evidence="6" type="ORF">N306_02148</name>
</gene>
<dbReference type="PIRSF" id="PIRSF037309">
    <property type="entry name" value="PP2A_PR55"/>
    <property type="match status" value="1"/>
</dbReference>
<dbReference type="PhylomeDB" id="A0A091VZI0"/>
<feature type="compositionally biased region" description="Basic and acidic residues" evidence="5">
    <location>
        <begin position="198"/>
        <end position="208"/>
    </location>
</feature>
<dbReference type="STRING" id="30419.A0A091VZI0"/>
<protein>
    <recommendedName>
        <fullName evidence="4">Serine/threonine-protein phosphatase 2A 55 kDa regulatory subunit B</fullName>
    </recommendedName>
</protein>
<dbReference type="GO" id="GO:0000159">
    <property type="term" value="C:protein phosphatase type 2A complex"/>
    <property type="evidence" value="ECO:0007669"/>
    <property type="project" value="UniProtKB-UniRule"/>
</dbReference>
<dbReference type="SMART" id="SM00320">
    <property type="entry name" value="WD40"/>
    <property type="match status" value="3"/>
</dbReference>
<dbReference type="PANTHER" id="PTHR11871">
    <property type="entry name" value="PROTEIN PHOSPHATASE PP2A REGULATORY SUBUNIT B"/>
    <property type="match status" value="1"/>
</dbReference>
<dbReference type="AlphaFoldDB" id="A0A091VZI0"/>
<keyword evidence="7" id="KW-1185">Reference proteome</keyword>
<dbReference type="InterPro" id="IPR036322">
    <property type="entry name" value="WD40_repeat_dom_sf"/>
</dbReference>
<sequence>VFFFPADIISTVEFNHTGELLATGDKGGRVVIFQREQESKHQPHRRGEYNVYSTFQSHEPEFDYLKSLEIEEKINKIRWLPQQNAAYFLLSTNDKTVKLWKVSERDKRPEGYNLKDEDGRLRDPSMITMLRVPVLRPMDLMVEATPRRVFANAHTYHINSISVNSDYETYMSADDLRINLWNFEITNQSFSILGCARPREGPRQREHGGASAGERGARTCADVGGRMRKPDGGTGPQWSRVVLFRCSLSMDCLRSLFFSRCCRFSDLKHLTCGQISCWRLEDPERGPAVGSATAELEGAPSPWHCRRSFRRAPGFGRWHWAGVIMTGSYNNFFRMFDRNTKRDVTLEASRENSKPRAILKPRKVCVGGKRRKDEISVDSLDFSKKILHTAWHPSENIIAVAATNNLYIFQDKVN</sequence>
<evidence type="ECO:0000313" key="7">
    <source>
        <dbReference type="Proteomes" id="UP000053605"/>
    </source>
</evidence>
<evidence type="ECO:0000256" key="2">
    <source>
        <dbReference type="ARBA" id="ARBA00022574"/>
    </source>
</evidence>
<comment type="similarity">
    <text evidence="1 4">Belongs to the phosphatase 2A regulatory subunit B family.</text>
</comment>
<keyword evidence="2 4" id="KW-0853">WD repeat</keyword>
<name>A0A091VZI0_OPIHO</name>
<accession>A0A091VZI0</accession>
<dbReference type="PRINTS" id="PR00600">
    <property type="entry name" value="PP2APR55"/>
</dbReference>
<dbReference type="EMBL" id="KK734459">
    <property type="protein sequence ID" value="KFR08200.1"/>
    <property type="molecule type" value="Genomic_DNA"/>
</dbReference>
<evidence type="ECO:0000256" key="5">
    <source>
        <dbReference type="SAM" id="MobiDB-lite"/>
    </source>
</evidence>
<organism evidence="6 7">
    <name type="scientific">Opisthocomus hoazin</name>
    <name type="common">Hoatzin</name>
    <name type="synonym">Phasianus hoazin</name>
    <dbReference type="NCBI Taxonomy" id="30419"/>
    <lineage>
        <taxon>Eukaryota</taxon>
        <taxon>Metazoa</taxon>
        <taxon>Chordata</taxon>
        <taxon>Craniata</taxon>
        <taxon>Vertebrata</taxon>
        <taxon>Euteleostomi</taxon>
        <taxon>Archelosauria</taxon>
        <taxon>Archosauria</taxon>
        <taxon>Dinosauria</taxon>
        <taxon>Saurischia</taxon>
        <taxon>Theropoda</taxon>
        <taxon>Coelurosauria</taxon>
        <taxon>Aves</taxon>
        <taxon>Neognathae</taxon>
        <taxon>Neoaves</taxon>
        <taxon>Opisthocomiformes</taxon>
        <taxon>Opisthocomidae</taxon>
        <taxon>Opisthocomus</taxon>
    </lineage>
</organism>
<evidence type="ECO:0000313" key="6">
    <source>
        <dbReference type="EMBL" id="KFR08200.1"/>
    </source>
</evidence>
<dbReference type="InterPro" id="IPR015943">
    <property type="entry name" value="WD40/YVTN_repeat-like_dom_sf"/>
</dbReference>
<dbReference type="Gene3D" id="2.130.10.10">
    <property type="entry name" value="YVTN repeat-like/Quinoprotein amine dehydrogenase"/>
    <property type="match status" value="1"/>
</dbReference>
<evidence type="ECO:0000256" key="3">
    <source>
        <dbReference type="ARBA" id="ARBA00022737"/>
    </source>
</evidence>
<dbReference type="PROSITE" id="PS01025">
    <property type="entry name" value="PR55_2"/>
    <property type="match status" value="1"/>
</dbReference>
<feature type="region of interest" description="Disordered" evidence="5">
    <location>
        <begin position="198"/>
        <end position="217"/>
    </location>
</feature>
<dbReference type="SUPFAM" id="SSF50978">
    <property type="entry name" value="WD40 repeat-like"/>
    <property type="match status" value="1"/>
</dbReference>